<dbReference type="PROSITE" id="PS50923">
    <property type="entry name" value="SUSHI"/>
    <property type="match status" value="1"/>
</dbReference>
<dbReference type="SMART" id="SM00032">
    <property type="entry name" value="CCP"/>
    <property type="match status" value="1"/>
</dbReference>
<feature type="disulfide bond" evidence="13">
    <location>
        <begin position="220"/>
        <end position="229"/>
    </location>
</feature>
<evidence type="ECO:0000256" key="9">
    <source>
        <dbReference type="ARBA" id="ARBA00022989"/>
    </source>
</evidence>
<feature type="domain" description="EGF-like" evidence="16">
    <location>
        <begin position="116"/>
        <end position="152"/>
    </location>
</feature>
<feature type="disulfide bond" evidence="13">
    <location>
        <begin position="459"/>
        <end position="468"/>
    </location>
</feature>
<evidence type="ECO:0000256" key="4">
    <source>
        <dbReference type="ARBA" id="ARBA00022536"/>
    </source>
</evidence>
<feature type="domain" description="EGF-like" evidence="16">
    <location>
        <begin position="194"/>
        <end position="230"/>
    </location>
</feature>
<feature type="domain" description="EGF-like" evidence="16">
    <location>
        <begin position="394"/>
        <end position="430"/>
    </location>
</feature>
<reference evidence="19" key="2">
    <citation type="submission" date="2025-08" db="UniProtKB">
        <authorList>
            <consortium name="Ensembl"/>
        </authorList>
    </citation>
    <scope>IDENTIFICATION</scope>
</reference>
<dbReference type="PANTHER" id="PTHR24049">
    <property type="entry name" value="CRUMBS FAMILY MEMBER"/>
    <property type="match status" value="1"/>
</dbReference>
<dbReference type="Pfam" id="PF00008">
    <property type="entry name" value="EGF"/>
    <property type="match status" value="7"/>
</dbReference>
<dbReference type="FunFam" id="2.10.25.10:FF:000540">
    <property type="entry name" value="Sushi, nidogen and EGF-like domain-containing protein 1"/>
    <property type="match status" value="1"/>
</dbReference>
<accession>H3AXW9</accession>
<feature type="region of interest" description="Disordered" evidence="15">
    <location>
        <begin position="762"/>
        <end position="812"/>
    </location>
</feature>
<dbReference type="InterPro" id="IPR001881">
    <property type="entry name" value="EGF-like_Ca-bd_dom"/>
</dbReference>
<evidence type="ECO:0000256" key="14">
    <source>
        <dbReference type="PROSITE-ProRule" id="PRU00302"/>
    </source>
</evidence>
<dbReference type="GeneTree" id="ENSGT00940000160730"/>
<dbReference type="GO" id="GO:0016358">
    <property type="term" value="P:dendrite development"/>
    <property type="evidence" value="ECO:0007669"/>
    <property type="project" value="UniProtKB-ARBA"/>
</dbReference>
<feature type="disulfide bond" evidence="13">
    <location>
        <begin position="64"/>
        <end position="73"/>
    </location>
</feature>
<evidence type="ECO:0000256" key="10">
    <source>
        <dbReference type="ARBA" id="ARBA00023136"/>
    </source>
</evidence>
<keyword evidence="6" id="KW-0732">Signal</keyword>
<evidence type="ECO:0000256" key="6">
    <source>
        <dbReference type="ARBA" id="ARBA00022729"/>
    </source>
</evidence>
<feature type="disulfide bond" evidence="14">
    <location>
        <begin position="299"/>
        <end position="326"/>
    </location>
</feature>
<dbReference type="Pfam" id="PF12661">
    <property type="entry name" value="hEGF"/>
    <property type="match status" value="2"/>
</dbReference>
<evidence type="ECO:0000313" key="19">
    <source>
        <dbReference type="Ensembl" id="ENSLACP00000014490.1"/>
    </source>
</evidence>
<evidence type="ECO:0000259" key="17">
    <source>
        <dbReference type="PROSITE" id="PS50853"/>
    </source>
</evidence>
<dbReference type="SUPFAM" id="SSF57196">
    <property type="entry name" value="EGF/Laminin"/>
    <property type="match status" value="5"/>
</dbReference>
<dbReference type="FunFam" id="2.10.25.10:FF:000391">
    <property type="entry name" value="Weary, isoform C"/>
    <property type="match status" value="2"/>
</dbReference>
<keyword evidence="7" id="KW-0677">Repeat</keyword>
<keyword evidence="3" id="KW-1003">Cell membrane</keyword>
<evidence type="ECO:0000256" key="15">
    <source>
        <dbReference type="SAM" id="MobiDB-lite"/>
    </source>
</evidence>
<feature type="compositionally biased region" description="Polar residues" evidence="15">
    <location>
        <begin position="768"/>
        <end position="789"/>
    </location>
</feature>
<feature type="disulfide bond" evidence="13">
    <location>
        <begin position="897"/>
        <end position="906"/>
    </location>
</feature>
<dbReference type="GO" id="GO:0023052">
    <property type="term" value="P:signaling"/>
    <property type="evidence" value="ECO:0007669"/>
    <property type="project" value="UniProtKB-ARBA"/>
</dbReference>
<feature type="domain" description="EGF-like" evidence="16">
    <location>
        <begin position="43"/>
        <end position="74"/>
    </location>
</feature>
<comment type="subcellular location">
    <subcellularLocation>
        <location evidence="1">Cell membrane</location>
        <topology evidence="1">Single-pass type I membrane protein</topology>
    </subcellularLocation>
</comment>
<name>H3AXW9_LATCH</name>
<dbReference type="FunFam" id="2.10.25.10:FF:000255">
    <property type="entry name" value="Sushi, nidogen and EGF-like domains 1"/>
    <property type="match status" value="1"/>
</dbReference>
<reference evidence="20" key="1">
    <citation type="submission" date="2011-08" db="EMBL/GenBank/DDBJ databases">
        <title>The draft genome of Latimeria chalumnae.</title>
        <authorList>
            <person name="Di Palma F."/>
            <person name="Alfoldi J."/>
            <person name="Johnson J."/>
            <person name="Berlin A."/>
            <person name="Gnerre S."/>
            <person name="Jaffe D."/>
            <person name="MacCallum I."/>
            <person name="Young S."/>
            <person name="Walker B.J."/>
            <person name="Lander E."/>
            <person name="Lindblad-Toh K."/>
        </authorList>
    </citation>
    <scope>NUCLEOTIDE SEQUENCE [LARGE SCALE GENOMIC DNA]</scope>
    <source>
        <strain evidence="20">Wild caught</strain>
    </source>
</reference>
<dbReference type="CDD" id="cd00054">
    <property type="entry name" value="EGF_CA"/>
    <property type="match status" value="10"/>
</dbReference>
<dbReference type="PROSITE" id="PS01186">
    <property type="entry name" value="EGF_2"/>
    <property type="match status" value="7"/>
</dbReference>
<evidence type="ECO:0000259" key="16">
    <source>
        <dbReference type="PROSITE" id="PS50026"/>
    </source>
</evidence>
<feature type="domain" description="EGF-like" evidence="16">
    <location>
        <begin position="3"/>
        <end position="39"/>
    </location>
</feature>
<dbReference type="Ensembl" id="ENSLACT00000014590.1">
    <property type="protein sequence ID" value="ENSLACP00000014490.1"/>
    <property type="gene ID" value="ENSLACG00000012750.1"/>
</dbReference>
<feature type="domain" description="EGF-like" evidence="16">
    <location>
        <begin position="433"/>
        <end position="469"/>
    </location>
</feature>
<evidence type="ECO:0000256" key="2">
    <source>
        <dbReference type="ARBA" id="ARBA00022473"/>
    </source>
</evidence>
<feature type="disulfide bond" evidence="13">
    <location>
        <begin position="181"/>
        <end position="190"/>
    </location>
</feature>
<feature type="domain" description="EGF-like" evidence="16">
    <location>
        <begin position="155"/>
        <end position="191"/>
    </location>
</feature>
<dbReference type="SMART" id="SM00179">
    <property type="entry name" value="EGF_CA"/>
    <property type="match status" value="10"/>
</dbReference>
<keyword evidence="8" id="KW-0106">Calcium</keyword>
<feature type="disulfide bond" evidence="13">
    <location>
        <begin position="258"/>
        <end position="267"/>
    </location>
</feature>
<keyword evidence="14" id="KW-0768">Sushi</keyword>
<dbReference type="EMBL" id="AFYH01081077">
    <property type="status" value="NOT_ANNOTATED_CDS"/>
    <property type="molecule type" value="Genomic_DNA"/>
</dbReference>
<evidence type="ECO:0000256" key="7">
    <source>
        <dbReference type="ARBA" id="ARBA00022737"/>
    </source>
</evidence>
<feature type="domain" description="Fibronectin type-III" evidence="17">
    <location>
        <begin position="474"/>
        <end position="570"/>
    </location>
</feature>
<dbReference type="EMBL" id="AFYH01081079">
    <property type="status" value="NOT_ANNOTATED_CDS"/>
    <property type="molecule type" value="Genomic_DNA"/>
</dbReference>
<dbReference type="InterPro" id="IPR035976">
    <property type="entry name" value="Sushi/SCR/CCP_sf"/>
</dbReference>
<dbReference type="SUPFAM" id="SSF57184">
    <property type="entry name" value="Growth factor receptor domain"/>
    <property type="match status" value="2"/>
</dbReference>
<dbReference type="PRINTS" id="PR00010">
    <property type="entry name" value="EGFBLOOD"/>
</dbReference>
<feature type="domain" description="Fibronectin type-III" evidence="17">
    <location>
        <begin position="670"/>
        <end position="762"/>
    </location>
</feature>
<dbReference type="CDD" id="cd00033">
    <property type="entry name" value="CCP"/>
    <property type="match status" value="1"/>
</dbReference>
<feature type="domain" description="EGF-like" evidence="16">
    <location>
        <begin position="79"/>
        <end position="115"/>
    </location>
</feature>
<dbReference type="AlphaFoldDB" id="H3AXW9"/>
<evidence type="ECO:0000256" key="12">
    <source>
        <dbReference type="ARBA" id="ARBA00023180"/>
    </source>
</evidence>
<dbReference type="GO" id="GO:0048667">
    <property type="term" value="P:cell morphogenesis involved in neuron differentiation"/>
    <property type="evidence" value="ECO:0007669"/>
    <property type="project" value="UniProtKB-ARBA"/>
</dbReference>
<dbReference type="EMBL" id="AFYH01081081">
    <property type="status" value="NOT_ANNOTATED_CDS"/>
    <property type="molecule type" value="Genomic_DNA"/>
</dbReference>
<keyword evidence="5" id="KW-0812">Transmembrane</keyword>
<feature type="disulfide bond" evidence="13">
    <location>
        <begin position="29"/>
        <end position="38"/>
    </location>
</feature>
<dbReference type="eggNOG" id="KOG1217">
    <property type="taxonomic scope" value="Eukaryota"/>
</dbReference>
<dbReference type="GO" id="GO:0009887">
    <property type="term" value="P:animal organ morphogenesis"/>
    <property type="evidence" value="ECO:0007669"/>
    <property type="project" value="UniProtKB-ARBA"/>
</dbReference>
<dbReference type="GO" id="GO:0005509">
    <property type="term" value="F:calcium ion binding"/>
    <property type="evidence" value="ECO:0007669"/>
    <property type="project" value="InterPro"/>
</dbReference>
<evidence type="ECO:0000256" key="3">
    <source>
        <dbReference type="ARBA" id="ARBA00022475"/>
    </source>
</evidence>
<dbReference type="GO" id="GO:0043005">
    <property type="term" value="C:neuron projection"/>
    <property type="evidence" value="ECO:0007669"/>
    <property type="project" value="UniProtKB-ARBA"/>
</dbReference>
<keyword evidence="2" id="KW-0217">Developmental protein</keyword>
<dbReference type="EMBL" id="AFYH01081080">
    <property type="status" value="NOT_ANNOTATED_CDS"/>
    <property type="molecule type" value="Genomic_DNA"/>
</dbReference>
<keyword evidence="11 13" id="KW-1015">Disulfide bond</keyword>
<dbReference type="CDD" id="cd00063">
    <property type="entry name" value="FN3"/>
    <property type="match status" value="3"/>
</dbReference>
<dbReference type="EMBL" id="AFYH01081078">
    <property type="status" value="NOT_ANNOTATED_CDS"/>
    <property type="molecule type" value="Genomic_DNA"/>
</dbReference>
<gene>
    <name evidence="19" type="primary">SNED1</name>
</gene>
<evidence type="ECO:0000256" key="8">
    <source>
        <dbReference type="ARBA" id="ARBA00022837"/>
    </source>
</evidence>
<evidence type="ECO:0000256" key="11">
    <source>
        <dbReference type="ARBA" id="ARBA00023157"/>
    </source>
</evidence>
<feature type="domain" description="EGF-like" evidence="16">
    <location>
        <begin position="871"/>
        <end position="907"/>
    </location>
</feature>
<dbReference type="FunCoup" id="H3AXW9">
    <property type="interactions" value="35"/>
</dbReference>
<feature type="disulfide bond" evidence="13">
    <location>
        <begin position="142"/>
        <end position="151"/>
    </location>
</feature>
<dbReference type="InterPro" id="IPR003961">
    <property type="entry name" value="FN3_dom"/>
</dbReference>
<dbReference type="Gene3D" id="2.10.25.10">
    <property type="entry name" value="Laminin"/>
    <property type="match status" value="10"/>
</dbReference>
<proteinExistence type="predicted"/>
<dbReference type="PANTHER" id="PTHR24049:SF22">
    <property type="entry name" value="DROSOPHILA CRUMBS HOMOLOG"/>
    <property type="match status" value="1"/>
</dbReference>
<dbReference type="InterPro" id="IPR051022">
    <property type="entry name" value="Notch_Cell-Fate_Det"/>
</dbReference>
<dbReference type="InterPro" id="IPR013783">
    <property type="entry name" value="Ig-like_fold"/>
</dbReference>
<dbReference type="GO" id="GO:0005886">
    <property type="term" value="C:plasma membrane"/>
    <property type="evidence" value="ECO:0007669"/>
    <property type="project" value="UniProtKB-SubCell"/>
</dbReference>
<protein>
    <submittedName>
        <fullName evidence="19">Sushi, nidogen and EGF like domains 1</fullName>
    </submittedName>
</protein>
<dbReference type="STRING" id="7897.ENSLACP00000014490"/>
<dbReference type="Gene3D" id="2.60.40.10">
    <property type="entry name" value="Immunoglobulins"/>
    <property type="match status" value="3"/>
</dbReference>
<dbReference type="InterPro" id="IPR000742">
    <property type="entry name" value="EGF"/>
</dbReference>
<dbReference type="Proteomes" id="UP000008672">
    <property type="component" value="Unassembled WGS sequence"/>
</dbReference>
<dbReference type="PROSITE" id="PS50853">
    <property type="entry name" value="FN3"/>
    <property type="match status" value="3"/>
</dbReference>
<dbReference type="InterPro" id="IPR013032">
    <property type="entry name" value="EGF-like_CS"/>
</dbReference>
<dbReference type="InterPro" id="IPR000436">
    <property type="entry name" value="Sushi_SCR_CCP_dom"/>
</dbReference>
<dbReference type="FunFam" id="2.10.25.10:FF:000057">
    <property type="entry name" value="protocadherin Fat 1 isoform X2"/>
    <property type="match status" value="1"/>
</dbReference>
<dbReference type="SMART" id="SM00060">
    <property type="entry name" value="FN3"/>
    <property type="match status" value="3"/>
</dbReference>
<keyword evidence="10" id="KW-0472">Membrane</keyword>
<keyword evidence="4 13" id="KW-0245">EGF-like domain</keyword>
<keyword evidence="20" id="KW-1185">Reference proteome</keyword>
<dbReference type="FunFam" id="2.10.25.10:FF:000012">
    <property type="entry name" value="Delta-like protein"/>
    <property type="match status" value="1"/>
</dbReference>
<dbReference type="HOGENOM" id="CLU_005107_0_0_1"/>
<dbReference type="InParanoid" id="H3AXW9"/>
<dbReference type="SUPFAM" id="SSF57535">
    <property type="entry name" value="Complement control module/SCR domain"/>
    <property type="match status" value="1"/>
</dbReference>
<comment type="caution">
    <text evidence="13">Lacks conserved residue(s) required for the propagation of feature annotation.</text>
</comment>
<dbReference type="OMA" id="RGYRRHY"/>
<dbReference type="SUPFAM" id="SSF49265">
    <property type="entry name" value="Fibronectin type III"/>
    <property type="match status" value="2"/>
</dbReference>
<feature type="domain" description="Sushi" evidence="18">
    <location>
        <begin position="271"/>
        <end position="328"/>
    </location>
</feature>
<keyword evidence="9" id="KW-1133">Transmembrane helix</keyword>
<dbReference type="InterPro" id="IPR009030">
    <property type="entry name" value="Growth_fac_rcpt_cys_sf"/>
</dbReference>
<feature type="disulfide bond" evidence="13">
    <location>
        <begin position="420"/>
        <end position="429"/>
    </location>
</feature>
<keyword evidence="12" id="KW-0325">Glycoprotein</keyword>
<dbReference type="GO" id="GO:0001764">
    <property type="term" value="P:neuron migration"/>
    <property type="evidence" value="ECO:0007669"/>
    <property type="project" value="UniProtKB-ARBA"/>
</dbReference>
<evidence type="ECO:0000313" key="20">
    <source>
        <dbReference type="Proteomes" id="UP000008672"/>
    </source>
</evidence>
<dbReference type="InterPro" id="IPR036116">
    <property type="entry name" value="FN3_sf"/>
</dbReference>
<dbReference type="GO" id="GO:0048646">
    <property type="term" value="P:anatomical structure formation involved in morphogenesis"/>
    <property type="evidence" value="ECO:0007669"/>
    <property type="project" value="UniProtKB-ARBA"/>
</dbReference>
<reference evidence="19" key="3">
    <citation type="submission" date="2025-09" db="UniProtKB">
        <authorList>
            <consortium name="Ensembl"/>
        </authorList>
    </citation>
    <scope>IDENTIFICATION</scope>
</reference>
<evidence type="ECO:0000259" key="18">
    <source>
        <dbReference type="PROSITE" id="PS50923"/>
    </source>
</evidence>
<dbReference type="GO" id="GO:0007154">
    <property type="term" value="P:cell communication"/>
    <property type="evidence" value="ECO:0007669"/>
    <property type="project" value="UniProtKB-ARBA"/>
</dbReference>
<dbReference type="SMART" id="SM00181">
    <property type="entry name" value="EGF"/>
    <property type="match status" value="10"/>
</dbReference>
<dbReference type="PROSITE" id="PS50026">
    <property type="entry name" value="EGF_3"/>
    <property type="match status" value="10"/>
</dbReference>
<sequence length="980" mass="107402">PRLLEACLSEPCQNGKVCRETDTGYVCECPEGYVGLTCESGSLTSECPCQNGGSCVDGNSSCECLPGFTGPHCELVEVTTTPCSSNTQCPNGGSCLEYGGTYVCTCQSGYTGNFSLPSPCDSEPCENGGTCSEQDDSYICECPPGYSGRHCEKVRLRSCDSSPCRNAGTCKETEDSYRCVCPYRFTGRNCEIGKPDPCSSGPCRNGGTCFHYIGKYKCECPFGYAGRHCETVLSPCLSSPCQNGGSCAGLHGDYSCTCELGFKGRNCESEVDCGIPDGIAHGLVLYNSTKFGSTAEYVCEPGYTPVSDSNRRICIGDGVWSQPPACKDSNCCNSPCHIGIHIYLFILALCCVGKLCVVPCTICWFTPGQKCATLLLFSFRRFCEMFSAVFCCVELDPCESDPCKNGGECKSYKDSYLCLCLEGFIGYNCDEKVADPCFRNPCGTRGYCSGKDDSYSCTCKVGFTGQNCEKDLLPPTSLLVDHVEESKVEISWHPPATASAQDLIDGFAVTYVSFDGATRKTDFVDKSQLSHLLRPLFSGRMYNISVFSVKRSSNNDISVPGTLVVRTRPRPIENFHVTNVTDSSIAVKWSLHKLKHSTVHRVRVSIKSSDSVEETAVQLDSNTTKYTFHGLLPGEMYMLDIVTQSGLGPEDHPSESLSSGPFHIWTRPLPPQNVTPVAITASTIQIRWDQAQAGSVDGYIINVTTNQHVKSRYVPNGKLSSYTVRDLMAGKRYKVSLSAVRNTEKEQVPSDPVHLHVMTLKGRENSNRRAQQSFNQRASSNGFPATSAQPEPHLLSETGNFEESPQPPRYTELIDGRGRISARFSNLQTSAVTHRARPEPPVKLENMEESTNKISLALESPKAENKNTAEVQKDCSSNPCKNGGTCVTGVDSYICDCNPGFKGKNCELFCQRLPRSCTRLYSEAKSVPIWEGGVCHFLYKRIYKVHHDICYREICEPLLPKKVAMGPHKEQKDFQTLKKC</sequence>
<evidence type="ECO:0000256" key="13">
    <source>
        <dbReference type="PROSITE-ProRule" id="PRU00076"/>
    </source>
</evidence>
<dbReference type="PROSITE" id="PS00022">
    <property type="entry name" value="EGF_1"/>
    <property type="match status" value="9"/>
</dbReference>
<dbReference type="FunFam" id="2.10.25.10:FF:000172">
    <property type="entry name" value="FAT atypical cadherin 3"/>
    <property type="match status" value="1"/>
</dbReference>
<dbReference type="FunFam" id="2.60.40.10:FF:000633">
    <property type="entry name" value="Sushi, nidogen and EGF like domains 1"/>
    <property type="match status" value="1"/>
</dbReference>
<evidence type="ECO:0000256" key="5">
    <source>
        <dbReference type="ARBA" id="ARBA00022692"/>
    </source>
</evidence>
<evidence type="ECO:0000256" key="1">
    <source>
        <dbReference type="ARBA" id="ARBA00004251"/>
    </source>
</evidence>
<dbReference type="Pfam" id="PF00041">
    <property type="entry name" value="fn3"/>
    <property type="match status" value="3"/>
</dbReference>
<feature type="domain" description="Fibronectin type-III" evidence="17">
    <location>
        <begin position="571"/>
        <end position="669"/>
    </location>
</feature>
<organism evidence="19 20">
    <name type="scientific">Latimeria chalumnae</name>
    <name type="common">Coelacanth</name>
    <dbReference type="NCBI Taxonomy" id="7897"/>
    <lineage>
        <taxon>Eukaryota</taxon>
        <taxon>Metazoa</taxon>
        <taxon>Chordata</taxon>
        <taxon>Craniata</taxon>
        <taxon>Vertebrata</taxon>
        <taxon>Euteleostomi</taxon>
        <taxon>Coelacanthiformes</taxon>
        <taxon>Coelacanthidae</taxon>
        <taxon>Latimeria</taxon>
    </lineage>
</organism>
<feature type="domain" description="EGF-like" evidence="16">
    <location>
        <begin position="232"/>
        <end position="268"/>
    </location>
</feature>